<sequence>MLQSAISGALLLASLTWLAYLEVLECERGTFRMVKAITLRNNATDCLSICESNVQQHLDVLKRQLPDPCLALTKPLHGDFDWLYTNSTAEQMKLAGDSTSFSVTACMCSVDLTINRKYRTDLFSKRPKRKSSPFNTPTSVSSLDCTFAAMSKRLAIFGWKVDPDEIEWRYRFKGMIRETLSCKTWTTLDRPSIKSPFWVLKYDLTKTQLQKIDAYLSKPEKPPLPWQ</sequence>
<protein>
    <submittedName>
        <fullName evidence="2">Uncharacterized protein</fullName>
    </submittedName>
</protein>
<reference evidence="2 3" key="1">
    <citation type="submission" date="2016-07" db="EMBL/GenBank/DDBJ databases">
        <title>Pervasive Adenine N6-methylation of Active Genes in Fungi.</title>
        <authorList>
            <consortium name="DOE Joint Genome Institute"/>
            <person name="Mondo S.J."/>
            <person name="Dannebaum R.O."/>
            <person name="Kuo R.C."/>
            <person name="Labutti K."/>
            <person name="Haridas S."/>
            <person name="Kuo A."/>
            <person name="Salamov A."/>
            <person name="Ahrendt S.R."/>
            <person name="Lipzen A."/>
            <person name="Sullivan W."/>
            <person name="Andreopoulos W.B."/>
            <person name="Clum A."/>
            <person name="Lindquist E."/>
            <person name="Daum C."/>
            <person name="Ramamoorthy G.K."/>
            <person name="Gryganskyi A."/>
            <person name="Culley D."/>
            <person name="Magnuson J.K."/>
            <person name="James T.Y."/>
            <person name="O'Malley M.A."/>
            <person name="Stajich J.E."/>
            <person name="Spatafora J.W."/>
            <person name="Visel A."/>
            <person name="Grigoriev I.V."/>
        </authorList>
    </citation>
    <scope>NUCLEOTIDE SEQUENCE [LARGE SCALE GENOMIC DNA]</scope>
    <source>
        <strain evidence="2 3">12-1054</strain>
    </source>
</reference>
<dbReference type="GeneID" id="63788709"/>
<name>A0A1Y2EV21_PROLT</name>
<keyword evidence="3" id="KW-1185">Reference proteome</keyword>
<gene>
    <name evidence="2" type="ORF">BCR37DRAFT_406672</name>
</gene>
<feature type="chain" id="PRO_5013028234" evidence="1">
    <location>
        <begin position="27"/>
        <end position="227"/>
    </location>
</feature>
<proteinExistence type="predicted"/>
<dbReference type="Proteomes" id="UP000193685">
    <property type="component" value="Unassembled WGS sequence"/>
</dbReference>
<organism evidence="2 3">
    <name type="scientific">Protomyces lactucae-debilis</name>
    <dbReference type="NCBI Taxonomy" id="2754530"/>
    <lineage>
        <taxon>Eukaryota</taxon>
        <taxon>Fungi</taxon>
        <taxon>Dikarya</taxon>
        <taxon>Ascomycota</taxon>
        <taxon>Taphrinomycotina</taxon>
        <taxon>Taphrinomycetes</taxon>
        <taxon>Taphrinales</taxon>
        <taxon>Protomycetaceae</taxon>
        <taxon>Protomyces</taxon>
    </lineage>
</organism>
<evidence type="ECO:0000313" key="3">
    <source>
        <dbReference type="Proteomes" id="UP000193685"/>
    </source>
</evidence>
<keyword evidence="1" id="KW-0732">Signal</keyword>
<evidence type="ECO:0000256" key="1">
    <source>
        <dbReference type="SAM" id="SignalP"/>
    </source>
</evidence>
<dbReference type="AlphaFoldDB" id="A0A1Y2EV21"/>
<accession>A0A1Y2EV21</accession>
<evidence type="ECO:0000313" key="2">
    <source>
        <dbReference type="EMBL" id="ORY75114.1"/>
    </source>
</evidence>
<feature type="signal peptide" evidence="1">
    <location>
        <begin position="1"/>
        <end position="26"/>
    </location>
</feature>
<comment type="caution">
    <text evidence="2">The sequence shown here is derived from an EMBL/GenBank/DDBJ whole genome shotgun (WGS) entry which is preliminary data.</text>
</comment>
<dbReference type="RefSeq" id="XP_040722226.1">
    <property type="nucleotide sequence ID" value="XM_040872110.1"/>
</dbReference>
<dbReference type="EMBL" id="MCFI01000027">
    <property type="protein sequence ID" value="ORY75114.1"/>
    <property type="molecule type" value="Genomic_DNA"/>
</dbReference>